<feature type="region of interest" description="Disordered" evidence="1">
    <location>
        <begin position="396"/>
        <end position="435"/>
    </location>
</feature>
<protein>
    <submittedName>
        <fullName evidence="3">Uncharacterized protein</fullName>
    </submittedName>
</protein>
<feature type="compositionally biased region" description="Low complexity" evidence="1">
    <location>
        <begin position="690"/>
        <end position="701"/>
    </location>
</feature>
<name>A0ABR3DJM1_NEUIN</name>
<feature type="compositionally biased region" description="Low complexity" evidence="1">
    <location>
        <begin position="457"/>
        <end position="469"/>
    </location>
</feature>
<evidence type="ECO:0000256" key="2">
    <source>
        <dbReference type="SAM" id="Phobius"/>
    </source>
</evidence>
<accession>A0ABR3DJM1</accession>
<feature type="compositionally biased region" description="Pro residues" evidence="1">
    <location>
        <begin position="751"/>
        <end position="764"/>
    </location>
</feature>
<reference evidence="3 4" key="1">
    <citation type="submission" date="2023-09" db="EMBL/GenBank/DDBJ databases">
        <title>Multi-omics analysis of a traditional fermented food reveals byproduct-associated fungal strains for waste-to-food upcycling.</title>
        <authorList>
            <consortium name="Lawrence Berkeley National Laboratory"/>
            <person name="Rekdal V.M."/>
            <person name="Villalobos-Escobedo J.M."/>
            <person name="Rodriguez-Valeron N."/>
            <person name="Garcia M.O."/>
            <person name="Vasquez D.P."/>
            <person name="Damayanti I."/>
            <person name="Sorensen P.M."/>
            <person name="Baidoo E.E."/>
            <person name="De Carvalho A.C."/>
            <person name="Riley R."/>
            <person name="Lipzen A."/>
            <person name="He G."/>
            <person name="Yan M."/>
            <person name="Haridas S."/>
            <person name="Daum C."/>
            <person name="Yoshinaga Y."/>
            <person name="Ng V."/>
            <person name="Grigoriev I.V."/>
            <person name="Munk R."/>
            <person name="Nuraida L."/>
            <person name="Wijaya C.H."/>
            <person name="Morales P.-C."/>
            <person name="Keasling J.D."/>
        </authorList>
    </citation>
    <scope>NUCLEOTIDE SEQUENCE [LARGE SCALE GENOMIC DNA]</scope>
    <source>
        <strain evidence="3 4">FGSC 2613</strain>
    </source>
</reference>
<comment type="caution">
    <text evidence="3">The sequence shown here is derived from an EMBL/GenBank/DDBJ whole genome shotgun (WGS) entry which is preliminary data.</text>
</comment>
<organism evidence="3 4">
    <name type="scientific">Neurospora intermedia</name>
    <dbReference type="NCBI Taxonomy" id="5142"/>
    <lineage>
        <taxon>Eukaryota</taxon>
        <taxon>Fungi</taxon>
        <taxon>Dikarya</taxon>
        <taxon>Ascomycota</taxon>
        <taxon>Pezizomycotina</taxon>
        <taxon>Sordariomycetes</taxon>
        <taxon>Sordariomycetidae</taxon>
        <taxon>Sordariales</taxon>
        <taxon>Sordariaceae</taxon>
        <taxon>Neurospora</taxon>
    </lineage>
</organism>
<keyword evidence="2" id="KW-0812">Transmembrane</keyword>
<keyword evidence="2" id="KW-1133">Transmembrane helix</keyword>
<feature type="compositionally biased region" description="Low complexity" evidence="1">
    <location>
        <begin position="720"/>
        <end position="734"/>
    </location>
</feature>
<evidence type="ECO:0000313" key="4">
    <source>
        <dbReference type="Proteomes" id="UP001451303"/>
    </source>
</evidence>
<keyword evidence="4" id="KW-1185">Reference proteome</keyword>
<feature type="transmembrane region" description="Helical" evidence="2">
    <location>
        <begin position="53"/>
        <end position="73"/>
    </location>
</feature>
<feature type="region of interest" description="Disordered" evidence="1">
    <location>
        <begin position="219"/>
        <end position="250"/>
    </location>
</feature>
<feature type="region of interest" description="Disordered" evidence="1">
    <location>
        <begin position="688"/>
        <end position="764"/>
    </location>
</feature>
<keyword evidence="2" id="KW-0472">Membrane</keyword>
<feature type="region of interest" description="Disordered" evidence="1">
    <location>
        <begin position="99"/>
        <end position="150"/>
    </location>
</feature>
<dbReference type="EMBL" id="JAVLET010000002">
    <property type="protein sequence ID" value="KAL0472880.1"/>
    <property type="molecule type" value="Genomic_DNA"/>
</dbReference>
<gene>
    <name evidence="3" type="ORF">QR685DRAFT_583090</name>
</gene>
<evidence type="ECO:0000256" key="1">
    <source>
        <dbReference type="SAM" id="MobiDB-lite"/>
    </source>
</evidence>
<dbReference type="Proteomes" id="UP001451303">
    <property type="component" value="Unassembled WGS sequence"/>
</dbReference>
<proteinExistence type="predicted"/>
<sequence>MAGNLHAILKTADEEGAKPMSTEPFLEDSVLHIHQKSQITSIFTMIVRDLRRLCLIIGSLLCLISITRIIWVFPSLAGTSGTKILTSLLGDTFGGSDGSSRNQVPYHGSSSSSSSSSTSSSSSKDGTAKSSSSQSGTANSDSTTTNLNTHHSHQTIYSVSTPNGAYFRIQFASFSFSSSSSNEREEKNIIITPAFNPNIIPHPTRPGIFIVVAQKWQDPLPRHDPSSSHDSNSAGSKNLPPPPQHKFQHVTTSSEVHCLASFVDIAPFPSTSISQSPPHPPEEKKEKSKILRCLPEHPPYPLLISATPGNNCVGPLLGVLTFNIGPHDARVFYGGDGKPYTIFGSNSQFTCFGMWMQDFRVVVEWWGVQVEAFGAGEGWRVAGELQRPSRVLPLGLASEAGDGKEKGEKKGNEELRAEGVAGENKGNGLEEKPRIAPGWSEIEKNWFVFWAPPLPLDSDSSDSSDSSPDSSHHKPQDQQQLQTYIHYDFYPHRSFALLHDDGSATAIPSSTVSAAVDEKCLSHFLPPLPSGEPVSIHQSTNSLRLTLCNRSDPTCVVTEENTYILTMIQYKTFYHFHSEYEPYVVLFSQKAPGFEVFGVSRKPLWIEGRKREKGEEGRERTDMFYVTSVNWRDYHGDDGQGAGYHGYLDDVLIIGFGIEDKESGGIDVLAGELAKGIGICSEVVGEVKEQAAPPQQPMEQPTVSAGSDGFPAQDMPPEIPADFPADFLAAAPAPESVEADFGLGPGVQMDTPPPHPPPESQNGI</sequence>
<evidence type="ECO:0000313" key="3">
    <source>
        <dbReference type="EMBL" id="KAL0472880.1"/>
    </source>
</evidence>
<feature type="compositionally biased region" description="Basic and acidic residues" evidence="1">
    <location>
        <begin position="401"/>
        <end position="417"/>
    </location>
</feature>
<feature type="region of interest" description="Disordered" evidence="1">
    <location>
        <begin position="457"/>
        <end position="478"/>
    </location>
</feature>
<feature type="compositionally biased region" description="Low complexity" evidence="1">
    <location>
        <begin position="109"/>
        <end position="149"/>
    </location>
</feature>